<dbReference type="AlphaFoldDB" id="A0A2X1MKB1"/>
<dbReference type="Proteomes" id="UP000254785">
    <property type="component" value="Unassembled WGS sequence"/>
</dbReference>
<reference evidence="1" key="2">
    <citation type="submission" date="2021-02" db="EMBL/GenBank/DDBJ databases">
        <title>Co-localization of colistin and carbapenem -resistance genes on a novel transferable IncHI2 plasmid in Escherichia coli from chicken-origin.</title>
        <authorList>
            <person name="Hoffmann M."/>
            <person name="Balkey M."/>
            <person name="Ronco T."/>
            <person name="Hendriksen R.S."/>
        </authorList>
    </citation>
    <scope>NUCLEOTIDE SEQUENCE</scope>
    <source>
        <strain evidence="1">CFSAN083829</strain>
    </source>
</reference>
<evidence type="ECO:0000313" key="3">
    <source>
        <dbReference type="Proteomes" id="UP000254785"/>
    </source>
</evidence>
<accession>A0A2X1MKB1</accession>
<dbReference type="Proteomes" id="UP000663166">
    <property type="component" value="Chromosome"/>
</dbReference>
<sequence length="273" mass="31441">MAIFHYTDLFGLKGILDSNSLWATNIYFLNDKEESNHGCECFRNTIKIVDDNIIPKDKKTILLKSLDMYEKGRLQKEKGIDKHVYSISFCKENDKLSQWRGYGNKQGVCIEFDADELVSFSQNIYLNCVAHDVIYSNNNDVTKMSKELGAFFSCNGINIKEKNDHFVTMASTYQFISKYIPFFKHPSFIEENEFRLVFTPRILIPDVQFRINNNGVIPYIIIGNKDHRKLPIKSITIGPTNDYDFIEAGIKMFLDSKGFSSVEIKSSSIPFRG</sequence>
<protein>
    <submittedName>
        <fullName evidence="1">DUF2971 domain-containing protein</fullName>
    </submittedName>
    <submittedName>
        <fullName evidence="2">W0044</fullName>
    </submittedName>
</protein>
<dbReference type="Pfam" id="PF11185">
    <property type="entry name" value="DUF2971"/>
    <property type="match status" value="1"/>
</dbReference>
<dbReference type="EMBL" id="UGDC01000003">
    <property type="protein sequence ID" value="STJ80574.1"/>
    <property type="molecule type" value="Genomic_DNA"/>
</dbReference>
<name>A0A2X1MKB1_ECOLX</name>
<reference evidence="2 3" key="1">
    <citation type="submission" date="2018-06" db="EMBL/GenBank/DDBJ databases">
        <authorList>
            <consortium name="Pathogen Informatics"/>
            <person name="Doyle S."/>
        </authorList>
    </citation>
    <scope>NUCLEOTIDE SEQUENCE [LARGE SCALE GENOMIC DNA]</scope>
    <source>
        <strain evidence="2 3">NCTC9117</strain>
    </source>
</reference>
<gene>
    <name evidence="1" type="ORF">JNP96_13825</name>
    <name evidence="2" type="ORF">NCTC9117_03202</name>
</gene>
<proteinExistence type="predicted"/>
<dbReference type="InterPro" id="IPR021352">
    <property type="entry name" value="DUF2971"/>
</dbReference>
<evidence type="ECO:0000313" key="1">
    <source>
        <dbReference type="EMBL" id="QRZ99917.1"/>
    </source>
</evidence>
<dbReference type="RefSeq" id="WP_001556610.1">
    <property type="nucleotide sequence ID" value="NZ_AP022177.1"/>
</dbReference>
<dbReference type="EMBL" id="CP070393">
    <property type="protein sequence ID" value="QRZ99917.1"/>
    <property type="molecule type" value="Genomic_DNA"/>
</dbReference>
<organism evidence="2 3">
    <name type="scientific">Escherichia coli</name>
    <dbReference type="NCBI Taxonomy" id="562"/>
    <lineage>
        <taxon>Bacteria</taxon>
        <taxon>Pseudomonadati</taxon>
        <taxon>Pseudomonadota</taxon>
        <taxon>Gammaproteobacteria</taxon>
        <taxon>Enterobacterales</taxon>
        <taxon>Enterobacteriaceae</taxon>
        <taxon>Escherichia</taxon>
    </lineage>
</organism>
<evidence type="ECO:0000313" key="2">
    <source>
        <dbReference type="EMBL" id="STJ80574.1"/>
    </source>
</evidence>